<dbReference type="SUPFAM" id="SSF51206">
    <property type="entry name" value="cAMP-binding domain-like"/>
    <property type="match status" value="1"/>
</dbReference>
<dbReference type="Pfam" id="PF00027">
    <property type="entry name" value="cNMP_binding"/>
    <property type="match status" value="1"/>
</dbReference>
<keyword evidence="8" id="KW-1185">Reference proteome</keyword>
<proteinExistence type="predicted"/>
<dbReference type="PROSITE" id="PS51063">
    <property type="entry name" value="HTH_CRP_2"/>
    <property type="match status" value="1"/>
</dbReference>
<evidence type="ECO:0000259" key="4">
    <source>
        <dbReference type="PROSITE" id="PS50042"/>
    </source>
</evidence>
<evidence type="ECO:0000259" key="5">
    <source>
        <dbReference type="PROSITE" id="PS50943"/>
    </source>
</evidence>
<dbReference type="InterPro" id="IPR001387">
    <property type="entry name" value="Cro/C1-type_HTH"/>
</dbReference>
<dbReference type="InterPro" id="IPR036388">
    <property type="entry name" value="WH-like_DNA-bd_sf"/>
</dbReference>
<evidence type="ECO:0000256" key="3">
    <source>
        <dbReference type="ARBA" id="ARBA00023163"/>
    </source>
</evidence>
<evidence type="ECO:0000313" key="8">
    <source>
        <dbReference type="Proteomes" id="UP000532440"/>
    </source>
</evidence>
<accession>A0A7W8HJ81</accession>
<feature type="domain" description="HTH crp-type" evidence="6">
    <location>
        <begin position="149"/>
        <end position="220"/>
    </location>
</feature>
<dbReference type="Gene3D" id="2.60.120.10">
    <property type="entry name" value="Jelly Rolls"/>
    <property type="match status" value="1"/>
</dbReference>
<dbReference type="PROSITE" id="PS50943">
    <property type="entry name" value="HTH_CROC1"/>
    <property type="match status" value="1"/>
</dbReference>
<organism evidence="7 8">
    <name type="scientific">Quisquiliibacterium transsilvanicum</name>
    <dbReference type="NCBI Taxonomy" id="1549638"/>
    <lineage>
        <taxon>Bacteria</taxon>
        <taxon>Pseudomonadati</taxon>
        <taxon>Pseudomonadota</taxon>
        <taxon>Betaproteobacteria</taxon>
        <taxon>Burkholderiales</taxon>
        <taxon>Burkholderiaceae</taxon>
        <taxon>Quisquiliibacterium</taxon>
    </lineage>
</organism>
<dbReference type="EMBL" id="JACHGB010000005">
    <property type="protein sequence ID" value="MBB5272943.1"/>
    <property type="molecule type" value="Genomic_DNA"/>
</dbReference>
<dbReference type="InterPro" id="IPR014710">
    <property type="entry name" value="RmlC-like_jellyroll"/>
</dbReference>
<keyword evidence="1" id="KW-0805">Transcription regulation</keyword>
<keyword evidence="3" id="KW-0804">Transcription</keyword>
<evidence type="ECO:0000256" key="2">
    <source>
        <dbReference type="ARBA" id="ARBA00023125"/>
    </source>
</evidence>
<dbReference type="SMART" id="SM00100">
    <property type="entry name" value="cNMP"/>
    <property type="match status" value="1"/>
</dbReference>
<dbReference type="PANTHER" id="PTHR24567:SF74">
    <property type="entry name" value="HTH-TYPE TRANSCRIPTIONAL REGULATOR ARCR"/>
    <property type="match status" value="1"/>
</dbReference>
<dbReference type="Proteomes" id="UP000532440">
    <property type="component" value="Unassembled WGS sequence"/>
</dbReference>
<feature type="domain" description="Cyclic nucleotide-binding" evidence="4">
    <location>
        <begin position="15"/>
        <end position="118"/>
    </location>
</feature>
<dbReference type="SMART" id="SM00419">
    <property type="entry name" value="HTH_CRP"/>
    <property type="match status" value="1"/>
</dbReference>
<dbReference type="Pfam" id="PF13545">
    <property type="entry name" value="HTH_Crp_2"/>
    <property type="match status" value="1"/>
</dbReference>
<dbReference type="GO" id="GO:0003700">
    <property type="term" value="F:DNA-binding transcription factor activity"/>
    <property type="evidence" value="ECO:0007669"/>
    <property type="project" value="TreeGrafter"/>
</dbReference>
<dbReference type="GO" id="GO:0005829">
    <property type="term" value="C:cytosol"/>
    <property type="evidence" value="ECO:0007669"/>
    <property type="project" value="TreeGrafter"/>
</dbReference>
<evidence type="ECO:0000313" key="7">
    <source>
        <dbReference type="EMBL" id="MBB5272943.1"/>
    </source>
</evidence>
<feature type="domain" description="HTH cro/C1-type" evidence="5">
    <location>
        <begin position="179"/>
        <end position="197"/>
    </location>
</feature>
<keyword evidence="2" id="KW-0238">DNA-binding</keyword>
<dbReference type="AlphaFoldDB" id="A0A7W8HJ81"/>
<reference evidence="7 8" key="1">
    <citation type="submission" date="2020-08" db="EMBL/GenBank/DDBJ databases">
        <title>Genomic Encyclopedia of Type Strains, Phase IV (KMG-IV): sequencing the most valuable type-strain genomes for metagenomic binning, comparative biology and taxonomic classification.</title>
        <authorList>
            <person name="Goeker M."/>
        </authorList>
    </citation>
    <scope>NUCLEOTIDE SEQUENCE [LARGE SCALE GENOMIC DNA]</scope>
    <source>
        <strain evidence="7 8">DSM 29781</strain>
    </source>
</reference>
<dbReference type="SUPFAM" id="SSF46785">
    <property type="entry name" value="Winged helix' DNA-binding domain"/>
    <property type="match status" value="1"/>
</dbReference>
<gene>
    <name evidence="7" type="ORF">HNQ70_002966</name>
</gene>
<evidence type="ECO:0000256" key="1">
    <source>
        <dbReference type="ARBA" id="ARBA00023015"/>
    </source>
</evidence>
<dbReference type="PANTHER" id="PTHR24567">
    <property type="entry name" value="CRP FAMILY TRANSCRIPTIONAL REGULATORY PROTEIN"/>
    <property type="match status" value="1"/>
</dbReference>
<protein>
    <submittedName>
        <fullName evidence="7">CRP-like cAMP-binding protein</fullName>
    </submittedName>
</protein>
<dbReference type="RefSeq" id="WP_183968980.1">
    <property type="nucleotide sequence ID" value="NZ_BAABEW010000024.1"/>
</dbReference>
<dbReference type="Gene3D" id="1.10.10.10">
    <property type="entry name" value="Winged helix-like DNA-binding domain superfamily/Winged helix DNA-binding domain"/>
    <property type="match status" value="1"/>
</dbReference>
<dbReference type="PROSITE" id="PS50042">
    <property type="entry name" value="CNMP_BINDING_3"/>
    <property type="match status" value="1"/>
</dbReference>
<name>A0A7W8HJ81_9BURK</name>
<dbReference type="GO" id="GO:0003677">
    <property type="term" value="F:DNA binding"/>
    <property type="evidence" value="ECO:0007669"/>
    <property type="project" value="UniProtKB-KW"/>
</dbReference>
<comment type="caution">
    <text evidence="7">The sequence shown here is derived from an EMBL/GenBank/DDBJ whole genome shotgun (WGS) entry which is preliminary data.</text>
</comment>
<dbReference type="InterPro" id="IPR012318">
    <property type="entry name" value="HTH_CRP"/>
</dbReference>
<dbReference type="InterPro" id="IPR018490">
    <property type="entry name" value="cNMP-bd_dom_sf"/>
</dbReference>
<dbReference type="InterPro" id="IPR050397">
    <property type="entry name" value="Env_Response_Regulators"/>
</dbReference>
<evidence type="ECO:0000259" key="6">
    <source>
        <dbReference type="PROSITE" id="PS51063"/>
    </source>
</evidence>
<dbReference type="InterPro" id="IPR000595">
    <property type="entry name" value="cNMP-bd_dom"/>
</dbReference>
<dbReference type="CDD" id="cd00038">
    <property type="entry name" value="CAP_ED"/>
    <property type="match status" value="1"/>
</dbReference>
<sequence>MDRRDWIRVLERDPWFASLEPELAELMLSLAVERKFRANEIVYSANDAPSGIYGVLSGGVRLSQYTASGKHILFSTFSPGAWFGVISEFDGLPRPHNAVTVEPTRLLHLSSAAFREIVSRDWRHCFAMARCVVVLFRGALGLLSELRSLPYPARVAQTLLAISDHEVAVGGADAAPRVTQDELAAMVGVTRQTISRLLHDWEAAGLVARGYGRVRILDHLGLGRISAMEVYEGSPDRPAQRGLRPGR</sequence>
<dbReference type="InterPro" id="IPR036390">
    <property type="entry name" value="WH_DNA-bd_sf"/>
</dbReference>